<organism evidence="2 3">
    <name type="scientific">Candidatus Dojkabacteria bacterium</name>
    <dbReference type="NCBI Taxonomy" id="2099670"/>
    <lineage>
        <taxon>Bacteria</taxon>
        <taxon>Candidatus Dojkabacteria</taxon>
    </lineage>
</organism>
<protein>
    <submittedName>
        <fullName evidence="2">Uncharacterized protein</fullName>
    </submittedName>
</protein>
<keyword evidence="1" id="KW-0472">Membrane</keyword>
<feature type="transmembrane region" description="Helical" evidence="1">
    <location>
        <begin position="14"/>
        <end position="31"/>
    </location>
</feature>
<dbReference type="EMBL" id="JAGQLH010000009">
    <property type="protein sequence ID" value="MCA9385239.1"/>
    <property type="molecule type" value="Genomic_DNA"/>
</dbReference>
<dbReference type="Proteomes" id="UP000754563">
    <property type="component" value="Unassembled WGS sequence"/>
</dbReference>
<comment type="caution">
    <text evidence="2">The sequence shown here is derived from an EMBL/GenBank/DDBJ whole genome shotgun (WGS) entry which is preliminary data.</text>
</comment>
<dbReference type="AlphaFoldDB" id="A0A955RJW1"/>
<reference evidence="2" key="1">
    <citation type="submission" date="2020-04" db="EMBL/GenBank/DDBJ databases">
        <authorList>
            <person name="Zhang T."/>
        </authorList>
    </citation>
    <scope>NUCLEOTIDE SEQUENCE</scope>
    <source>
        <strain evidence="2">HKST-UBA11</strain>
    </source>
</reference>
<proteinExistence type="predicted"/>
<gene>
    <name evidence="2" type="ORF">KC717_01180</name>
</gene>
<sequence>MSSKSSLTKTKENLIKVVLVFLGIVVLNYSIKGLANLIESIRTNNNDPISNIYLDENTIFDSISLPEILPRVTINDNSNPIFTLQGNTQPAFPEFVYVYQLEPKRRTFQTVNNAETAALGLNFEEPSLITNETLRWDDDEGRRLLFSINDLNWELISSNTYVQSLQENNTGAITEEAFRQNIRGVVAAIGAESTDIITEFEPIVTPISYRLEGSSVSIEESQEAFSPLHVNFVPKISSVAVLDRGSNIQDLEELGIPLKSSIVGADPERGHLEVIAPSNSRNLDNLIYLKSQKILVNDEPEMLGVYRILSPDIAFELIKRGEGQLRSITPPENVFAAPTTSYTVEEFMINSETVQLAYYVNDEHIGFTYPIYIFEGVARLTNQSEVRVTFYVDALFHETPVE</sequence>
<evidence type="ECO:0000313" key="3">
    <source>
        <dbReference type="Proteomes" id="UP000754563"/>
    </source>
</evidence>
<evidence type="ECO:0000256" key="1">
    <source>
        <dbReference type="SAM" id="Phobius"/>
    </source>
</evidence>
<evidence type="ECO:0000313" key="2">
    <source>
        <dbReference type="EMBL" id="MCA9385239.1"/>
    </source>
</evidence>
<keyword evidence="1" id="KW-0812">Transmembrane</keyword>
<keyword evidence="1" id="KW-1133">Transmembrane helix</keyword>
<name>A0A955RJW1_9BACT</name>
<accession>A0A955RJW1</accession>
<reference evidence="2" key="2">
    <citation type="journal article" date="2021" name="Microbiome">
        <title>Successional dynamics and alternative stable states in a saline activated sludge microbial community over 9 years.</title>
        <authorList>
            <person name="Wang Y."/>
            <person name="Ye J."/>
            <person name="Ju F."/>
            <person name="Liu L."/>
            <person name="Boyd J.A."/>
            <person name="Deng Y."/>
            <person name="Parks D.H."/>
            <person name="Jiang X."/>
            <person name="Yin X."/>
            <person name="Woodcroft B.J."/>
            <person name="Tyson G.W."/>
            <person name="Hugenholtz P."/>
            <person name="Polz M.F."/>
            <person name="Zhang T."/>
        </authorList>
    </citation>
    <scope>NUCLEOTIDE SEQUENCE</scope>
    <source>
        <strain evidence="2">HKST-UBA11</strain>
    </source>
</reference>